<evidence type="ECO:0008006" key="5">
    <source>
        <dbReference type="Google" id="ProtNLM"/>
    </source>
</evidence>
<sequence length="304" mass="35048">MKKEIIFRKLISLVIILCGGLVFAQEENKTSLDEKLYQEIKSNGLEEAMKMYEKHKTVAYEGLQEPLNLLGYKLMMENKDLETAEIVFKAQIEEYPEQANPYDSYGDLLLEKGEKEKAKKHFKKAAELAENIQDEAERNEMKQASLSKLARLENKHRKLDFLTGDWEITQTGYRDGQPVDIPKSTQSISYLPGESVLRVTHTKEGNTACCERIVAYDALDDTYEMAYISAVNPNGIQVSDIHIKEKGNGEYEFIEDYTQNGEQKQAKHIISKKDQDHIEWQVLIPKEGSQNWELVNKMEFKRKA</sequence>
<evidence type="ECO:0000256" key="2">
    <source>
        <dbReference type="SAM" id="Coils"/>
    </source>
</evidence>
<dbReference type="RefSeq" id="WP_198637446.1">
    <property type="nucleotide sequence ID" value="NZ_JAEHNY010000001.1"/>
</dbReference>
<organism evidence="3 4">
    <name type="scientific">Salegentibacter maritimus</name>
    <dbReference type="NCBI Taxonomy" id="2794347"/>
    <lineage>
        <taxon>Bacteria</taxon>
        <taxon>Pseudomonadati</taxon>
        <taxon>Bacteroidota</taxon>
        <taxon>Flavobacteriia</taxon>
        <taxon>Flavobacteriales</taxon>
        <taxon>Flavobacteriaceae</taxon>
        <taxon>Salegentibacter</taxon>
    </lineage>
</organism>
<gene>
    <name evidence="3" type="ORF">I6U50_00295</name>
</gene>
<dbReference type="InterPro" id="IPR019734">
    <property type="entry name" value="TPR_rpt"/>
</dbReference>
<dbReference type="InterPro" id="IPR011990">
    <property type="entry name" value="TPR-like_helical_dom_sf"/>
</dbReference>
<accession>A0ABS0TBP1</accession>
<evidence type="ECO:0000313" key="4">
    <source>
        <dbReference type="Proteomes" id="UP000635665"/>
    </source>
</evidence>
<dbReference type="EMBL" id="JAEHNY010000001">
    <property type="protein sequence ID" value="MBI6118459.1"/>
    <property type="molecule type" value="Genomic_DNA"/>
</dbReference>
<keyword evidence="1" id="KW-0802">TPR repeat</keyword>
<reference evidence="3 4" key="1">
    <citation type="submission" date="2020-12" db="EMBL/GenBank/DDBJ databases">
        <title>Salegentibacter orientalis sp. nov., isolated from costal sediment.</title>
        <authorList>
            <person name="Lian F.-B."/>
        </authorList>
    </citation>
    <scope>NUCLEOTIDE SEQUENCE [LARGE SCALE GENOMIC DNA]</scope>
    <source>
        <strain evidence="3 4">F60176</strain>
    </source>
</reference>
<dbReference type="Proteomes" id="UP000635665">
    <property type="component" value="Unassembled WGS sequence"/>
</dbReference>
<dbReference type="Gene3D" id="1.25.40.10">
    <property type="entry name" value="Tetratricopeptide repeat domain"/>
    <property type="match status" value="1"/>
</dbReference>
<evidence type="ECO:0000256" key="1">
    <source>
        <dbReference type="PROSITE-ProRule" id="PRU00339"/>
    </source>
</evidence>
<proteinExistence type="predicted"/>
<keyword evidence="2" id="KW-0175">Coiled coil</keyword>
<name>A0ABS0TBP1_9FLAO</name>
<feature type="repeat" description="TPR" evidence="1">
    <location>
        <begin position="99"/>
        <end position="132"/>
    </location>
</feature>
<keyword evidence="4" id="KW-1185">Reference proteome</keyword>
<protein>
    <recommendedName>
        <fullName evidence="5">Tetratricopeptide repeat-containing protein</fullName>
    </recommendedName>
</protein>
<evidence type="ECO:0000313" key="3">
    <source>
        <dbReference type="EMBL" id="MBI6118459.1"/>
    </source>
</evidence>
<feature type="coiled-coil region" evidence="2">
    <location>
        <begin position="115"/>
        <end position="142"/>
    </location>
</feature>
<comment type="caution">
    <text evidence="3">The sequence shown here is derived from an EMBL/GenBank/DDBJ whole genome shotgun (WGS) entry which is preliminary data.</text>
</comment>
<dbReference type="PROSITE" id="PS50005">
    <property type="entry name" value="TPR"/>
    <property type="match status" value="1"/>
</dbReference>
<dbReference type="SUPFAM" id="SSF48452">
    <property type="entry name" value="TPR-like"/>
    <property type="match status" value="1"/>
</dbReference>